<comment type="caution">
    <text evidence="2">The sequence shown here is derived from an EMBL/GenBank/DDBJ whole genome shotgun (WGS) entry which is preliminary data.</text>
</comment>
<protein>
    <submittedName>
        <fullName evidence="2">Uncharacterized protein</fullName>
    </submittedName>
</protein>
<sequence>MFGASPAEKKQRMDEVGLDEDADDEVASLDDAWDDREVADDAAFSLEEGSELSAEEKKPASDIQVVSPTMDVTCRDNGSGDHEHFIIVVATHIVQICCKLATTTTSRKMDSYLLRHC</sequence>
<reference evidence="2 3" key="1">
    <citation type="submission" date="2018-08" db="EMBL/GenBank/DDBJ databases">
        <title>Genomic investigation of the strawberry pathogen Phytophthora fragariae indicates pathogenicity is determined by transcriptional variation in three key races.</title>
        <authorList>
            <person name="Adams T.M."/>
            <person name="Armitage A.D."/>
            <person name="Sobczyk M.K."/>
            <person name="Bates H.J."/>
            <person name="Dunwell J.M."/>
            <person name="Nellist C.F."/>
            <person name="Harrison R.J."/>
        </authorList>
    </citation>
    <scope>NUCLEOTIDE SEQUENCE [LARGE SCALE GENOMIC DNA]</scope>
    <source>
        <strain evidence="2 3">NOV-9</strain>
    </source>
</reference>
<evidence type="ECO:0000313" key="3">
    <source>
        <dbReference type="Proteomes" id="UP000429523"/>
    </source>
</evidence>
<dbReference type="EMBL" id="QXGF01001109">
    <property type="protein sequence ID" value="KAE8932521.1"/>
    <property type="molecule type" value="Genomic_DNA"/>
</dbReference>
<evidence type="ECO:0000256" key="1">
    <source>
        <dbReference type="SAM" id="MobiDB-lite"/>
    </source>
</evidence>
<organism evidence="2 3">
    <name type="scientific">Phytophthora fragariae</name>
    <dbReference type="NCBI Taxonomy" id="53985"/>
    <lineage>
        <taxon>Eukaryota</taxon>
        <taxon>Sar</taxon>
        <taxon>Stramenopiles</taxon>
        <taxon>Oomycota</taxon>
        <taxon>Peronosporomycetes</taxon>
        <taxon>Peronosporales</taxon>
        <taxon>Peronosporaceae</taxon>
        <taxon>Phytophthora</taxon>
    </lineage>
</organism>
<name>A0A6A3EKV4_9STRA</name>
<accession>A0A6A3EKV4</accession>
<dbReference type="AlphaFoldDB" id="A0A6A3EKV4"/>
<proteinExistence type="predicted"/>
<dbReference type="Proteomes" id="UP000429523">
    <property type="component" value="Unassembled WGS sequence"/>
</dbReference>
<feature type="region of interest" description="Disordered" evidence="1">
    <location>
        <begin position="1"/>
        <end position="23"/>
    </location>
</feature>
<evidence type="ECO:0000313" key="2">
    <source>
        <dbReference type="EMBL" id="KAE8932521.1"/>
    </source>
</evidence>
<gene>
    <name evidence="2" type="ORF">PF009_g17454</name>
</gene>